<dbReference type="Proteomes" id="UP001497480">
    <property type="component" value="Unassembled WGS sequence"/>
</dbReference>
<protein>
    <recommendedName>
        <fullName evidence="4">Fe2OG dioxygenase domain-containing protein</fullName>
    </recommendedName>
</protein>
<dbReference type="Pfam" id="PF14226">
    <property type="entry name" value="DIOX_N"/>
    <property type="match status" value="1"/>
</dbReference>
<reference evidence="5 6" key="1">
    <citation type="submission" date="2024-03" db="EMBL/GenBank/DDBJ databases">
        <authorList>
            <person name="Martinez-Hernandez J."/>
        </authorList>
    </citation>
    <scope>NUCLEOTIDE SEQUENCE [LARGE SCALE GENOMIC DNA]</scope>
</reference>
<dbReference type="InterPro" id="IPR044861">
    <property type="entry name" value="IPNS-like_FE2OG_OXY"/>
</dbReference>
<dbReference type="Gene3D" id="2.60.120.330">
    <property type="entry name" value="B-lactam Antibiotic, Isopenicillin N Synthase, Chain"/>
    <property type="match status" value="1"/>
</dbReference>
<keyword evidence="1 3" id="KW-0479">Metal-binding</keyword>
<dbReference type="AlphaFoldDB" id="A0AAV1YIY9"/>
<evidence type="ECO:0000313" key="5">
    <source>
        <dbReference type="EMBL" id="CAL0332879.1"/>
    </source>
</evidence>
<dbReference type="InterPro" id="IPR005123">
    <property type="entry name" value="Oxoglu/Fe-dep_dioxygenase_dom"/>
</dbReference>
<dbReference type="PANTHER" id="PTHR47990">
    <property type="entry name" value="2-OXOGLUTARATE (2OG) AND FE(II)-DEPENDENT OXYGENASE SUPERFAMILY PROTEIN-RELATED"/>
    <property type="match status" value="1"/>
</dbReference>
<evidence type="ECO:0000256" key="3">
    <source>
        <dbReference type="RuleBase" id="RU003682"/>
    </source>
</evidence>
<gene>
    <name evidence="5" type="ORF">LLUT_LOCUS33939</name>
</gene>
<dbReference type="InterPro" id="IPR050231">
    <property type="entry name" value="Iron_ascorbate_oxido_reductase"/>
</dbReference>
<evidence type="ECO:0000256" key="1">
    <source>
        <dbReference type="ARBA" id="ARBA00022723"/>
    </source>
</evidence>
<dbReference type="SUPFAM" id="SSF51197">
    <property type="entry name" value="Clavaminate synthase-like"/>
    <property type="match status" value="1"/>
</dbReference>
<evidence type="ECO:0000313" key="6">
    <source>
        <dbReference type="Proteomes" id="UP001497480"/>
    </source>
</evidence>
<dbReference type="GO" id="GO:0046872">
    <property type="term" value="F:metal ion binding"/>
    <property type="evidence" value="ECO:0007669"/>
    <property type="project" value="UniProtKB-KW"/>
</dbReference>
<sequence length="337" mass="38070">MDCEPPLLESYKTLFQSSLGVGVGTDDVRNDDKSSMVVEICELPLIDLNHKREEFMKEITEAARDWGFFQVVNHGIPQEMLQTLKFEQKNVFQRPFSNKSQGNFLNLPVSCYRWGNPFAKNLRQTTWSEALHIILHGIGKVDQEESLSIDHSTMEAFAAAVSPLVENLVQILAQKLNIPLSYFKENCSEKSCFVRLNRYPPCPFPSKVYGLMPHTDTSVLTILQQDQAGGLQLMKDGKWVDVKPVPKALVVNIGDLFQALSNGFYKSVKHRVIAMENVERLSAAYFYNPSPDAVIQSHGTPQVYRTFTFGEMAKLKQKDIMETGDKVGLSRFLSTPL</sequence>
<dbReference type="PROSITE" id="PS51471">
    <property type="entry name" value="FE2OG_OXY"/>
    <property type="match status" value="1"/>
</dbReference>
<evidence type="ECO:0000256" key="2">
    <source>
        <dbReference type="ARBA" id="ARBA00023004"/>
    </source>
</evidence>
<comment type="similarity">
    <text evidence="3">Belongs to the iron/ascorbate-dependent oxidoreductase family.</text>
</comment>
<evidence type="ECO:0000259" key="4">
    <source>
        <dbReference type="PROSITE" id="PS51471"/>
    </source>
</evidence>
<proteinExistence type="inferred from homology"/>
<name>A0AAV1YIY9_LUPLU</name>
<feature type="domain" description="Fe2OG dioxygenase" evidence="4">
    <location>
        <begin position="190"/>
        <end position="289"/>
    </location>
</feature>
<keyword evidence="6" id="KW-1185">Reference proteome</keyword>
<keyword evidence="2 3" id="KW-0408">Iron</keyword>
<keyword evidence="3" id="KW-0560">Oxidoreductase</keyword>
<accession>A0AAV1YIY9</accession>
<dbReference type="GO" id="GO:0016491">
    <property type="term" value="F:oxidoreductase activity"/>
    <property type="evidence" value="ECO:0007669"/>
    <property type="project" value="UniProtKB-KW"/>
</dbReference>
<dbReference type="InterPro" id="IPR027443">
    <property type="entry name" value="IPNS-like_sf"/>
</dbReference>
<dbReference type="EMBL" id="CAXHTB010000024">
    <property type="protein sequence ID" value="CAL0332879.1"/>
    <property type="molecule type" value="Genomic_DNA"/>
</dbReference>
<dbReference type="InterPro" id="IPR026992">
    <property type="entry name" value="DIOX_N"/>
</dbReference>
<dbReference type="Pfam" id="PF03171">
    <property type="entry name" value="2OG-FeII_Oxy"/>
    <property type="match status" value="1"/>
</dbReference>
<comment type="caution">
    <text evidence="5">The sequence shown here is derived from an EMBL/GenBank/DDBJ whole genome shotgun (WGS) entry which is preliminary data.</text>
</comment>
<organism evidence="5 6">
    <name type="scientific">Lupinus luteus</name>
    <name type="common">European yellow lupine</name>
    <dbReference type="NCBI Taxonomy" id="3873"/>
    <lineage>
        <taxon>Eukaryota</taxon>
        <taxon>Viridiplantae</taxon>
        <taxon>Streptophyta</taxon>
        <taxon>Embryophyta</taxon>
        <taxon>Tracheophyta</taxon>
        <taxon>Spermatophyta</taxon>
        <taxon>Magnoliopsida</taxon>
        <taxon>eudicotyledons</taxon>
        <taxon>Gunneridae</taxon>
        <taxon>Pentapetalae</taxon>
        <taxon>rosids</taxon>
        <taxon>fabids</taxon>
        <taxon>Fabales</taxon>
        <taxon>Fabaceae</taxon>
        <taxon>Papilionoideae</taxon>
        <taxon>50 kb inversion clade</taxon>
        <taxon>genistoids sensu lato</taxon>
        <taxon>core genistoids</taxon>
        <taxon>Genisteae</taxon>
        <taxon>Lupinus</taxon>
    </lineage>
</organism>